<keyword evidence="3" id="KW-1185">Reference proteome</keyword>
<evidence type="ECO:0000259" key="1">
    <source>
        <dbReference type="Pfam" id="PF13191"/>
    </source>
</evidence>
<proteinExistence type="predicted"/>
<sequence length="123" mass="12728">MLCPELIGRGSEVDRLRARVAGLATRQGGVVVLSGDGGAGKSRLVREVVLGVDGLVLSGRAVPGVSPVPFRPLTELFLGAFRGRPMPTDPSLVGFDGQLARLMPGWGAGTPVDDRPTGREASP</sequence>
<organism evidence="2 3">
    <name type="scientific">Iamia majanohamensis</name>
    <dbReference type="NCBI Taxonomy" id="467976"/>
    <lineage>
        <taxon>Bacteria</taxon>
        <taxon>Bacillati</taxon>
        <taxon>Actinomycetota</taxon>
        <taxon>Acidimicrobiia</taxon>
        <taxon>Acidimicrobiales</taxon>
        <taxon>Iamiaceae</taxon>
        <taxon>Iamia</taxon>
    </lineage>
</organism>
<dbReference type="KEGG" id="ima:PO878_21255"/>
<reference evidence="2" key="1">
    <citation type="submission" date="2023-01" db="EMBL/GenBank/DDBJ databases">
        <title>The diversity of Class Acidimicrobiia in South China Sea sediment environments and the proposal of Iamia marina sp. nov., a novel species of the genus Iamia.</title>
        <authorList>
            <person name="He Y."/>
            <person name="Tian X."/>
        </authorList>
    </citation>
    <scope>NUCLEOTIDE SEQUENCE</scope>
    <source>
        <strain evidence="2">DSM 19957</strain>
    </source>
</reference>
<dbReference type="AlphaFoldDB" id="A0AAE9Y9I0"/>
<dbReference type="Proteomes" id="UP001216390">
    <property type="component" value="Chromosome"/>
</dbReference>
<dbReference type="SUPFAM" id="SSF52540">
    <property type="entry name" value="P-loop containing nucleoside triphosphate hydrolases"/>
    <property type="match status" value="1"/>
</dbReference>
<dbReference type="EMBL" id="CP116942">
    <property type="protein sequence ID" value="WCO67023.1"/>
    <property type="molecule type" value="Genomic_DNA"/>
</dbReference>
<evidence type="ECO:0000313" key="3">
    <source>
        <dbReference type="Proteomes" id="UP001216390"/>
    </source>
</evidence>
<dbReference type="Pfam" id="PF13191">
    <property type="entry name" value="AAA_16"/>
    <property type="match status" value="1"/>
</dbReference>
<feature type="domain" description="Orc1-like AAA ATPase" evidence="1">
    <location>
        <begin position="5"/>
        <end position="79"/>
    </location>
</feature>
<protein>
    <submittedName>
        <fullName evidence="2">AAA family ATPase</fullName>
    </submittedName>
</protein>
<gene>
    <name evidence="2" type="ORF">PO878_21255</name>
</gene>
<evidence type="ECO:0000313" key="2">
    <source>
        <dbReference type="EMBL" id="WCO67023.1"/>
    </source>
</evidence>
<dbReference type="InterPro" id="IPR027417">
    <property type="entry name" value="P-loop_NTPase"/>
</dbReference>
<dbReference type="InterPro" id="IPR041664">
    <property type="entry name" value="AAA_16"/>
</dbReference>
<dbReference type="RefSeq" id="WP_272736545.1">
    <property type="nucleotide sequence ID" value="NZ_CP116942.1"/>
</dbReference>
<dbReference type="Gene3D" id="3.40.50.300">
    <property type="entry name" value="P-loop containing nucleotide triphosphate hydrolases"/>
    <property type="match status" value="1"/>
</dbReference>
<name>A0AAE9Y9I0_9ACTN</name>
<accession>A0AAE9Y9I0</accession>